<feature type="compositionally biased region" description="Polar residues" evidence="5">
    <location>
        <begin position="1"/>
        <end position="10"/>
    </location>
</feature>
<feature type="active site" evidence="3">
    <location>
        <position position="268"/>
    </location>
</feature>
<comment type="similarity">
    <text evidence="1 4">Belongs to the aldehyde dehydrogenase family.</text>
</comment>
<keyword evidence="2 4" id="KW-0560">Oxidoreductase</keyword>
<name>A0A158IBQ8_9BURK</name>
<dbReference type="Proteomes" id="UP000054683">
    <property type="component" value="Unassembled WGS sequence"/>
</dbReference>
<dbReference type="Pfam" id="PF00171">
    <property type="entry name" value="Aldedh"/>
    <property type="match status" value="1"/>
</dbReference>
<evidence type="ECO:0000256" key="5">
    <source>
        <dbReference type="SAM" id="MobiDB-lite"/>
    </source>
</evidence>
<protein>
    <submittedName>
        <fullName evidence="7">Aldehyde dehydrogenase</fullName>
    </submittedName>
</protein>
<feature type="region of interest" description="Disordered" evidence="5">
    <location>
        <begin position="1"/>
        <end position="23"/>
    </location>
</feature>
<dbReference type="InterPro" id="IPR015590">
    <property type="entry name" value="Aldehyde_DH_dom"/>
</dbReference>
<dbReference type="OrthoDB" id="6187633at2"/>
<feature type="domain" description="Aldehyde dehydrogenase" evidence="6">
    <location>
        <begin position="31"/>
        <end position="492"/>
    </location>
</feature>
<dbReference type="InterPro" id="IPR016163">
    <property type="entry name" value="Ald_DH_C"/>
</dbReference>
<dbReference type="FunFam" id="3.40.309.10:FF:000012">
    <property type="entry name" value="Betaine aldehyde dehydrogenase"/>
    <property type="match status" value="1"/>
</dbReference>
<evidence type="ECO:0000313" key="8">
    <source>
        <dbReference type="Proteomes" id="UP000054683"/>
    </source>
</evidence>
<evidence type="ECO:0000259" key="6">
    <source>
        <dbReference type="Pfam" id="PF00171"/>
    </source>
</evidence>
<evidence type="ECO:0000256" key="4">
    <source>
        <dbReference type="RuleBase" id="RU003345"/>
    </source>
</evidence>
<dbReference type="RefSeq" id="WP_075643998.1">
    <property type="nucleotide sequence ID" value="NZ_FCOK02000046.1"/>
</dbReference>
<proteinExistence type="inferred from homology"/>
<evidence type="ECO:0000256" key="3">
    <source>
        <dbReference type="PROSITE-ProRule" id="PRU10007"/>
    </source>
</evidence>
<dbReference type="EMBL" id="FCOK02000046">
    <property type="protein sequence ID" value="SAL53813.1"/>
    <property type="molecule type" value="Genomic_DNA"/>
</dbReference>
<dbReference type="Gene3D" id="3.40.605.10">
    <property type="entry name" value="Aldehyde Dehydrogenase, Chain A, domain 1"/>
    <property type="match status" value="1"/>
</dbReference>
<dbReference type="AlphaFoldDB" id="A0A158IBQ8"/>
<evidence type="ECO:0000313" key="7">
    <source>
        <dbReference type="EMBL" id="SAL53813.1"/>
    </source>
</evidence>
<evidence type="ECO:0000256" key="2">
    <source>
        <dbReference type="ARBA" id="ARBA00023002"/>
    </source>
</evidence>
<sequence>MTQGTSQVGSSRDRIQIPSPREFGHWIGGQWTTSQGEPFIRENPGNGELVGRYRNATPEEVDSAVRSARHAFDQGVWSDLSGEDRSRVLERTAQVILARTEELAAFEMAESGKPLRQARAEIERSAALWSYAATQARSINGSSFAALGKGLTALTIKEPVGPVAIITPWNFPFLIISQKLPFALAAGCTCVVKPSELTPATTLLLGEILKAAGMPDGVVNIVAGHGDPTGDALISHPDIEIISFTGSTRVGKHAMRTGADRIAKVALELGGKNPHIVFADANLEHALDAVLHGAFANAGQSCNCGSRLLLERSIADAFTEKLIAAARKIPVGSPLDENTLVGPIINEAQFNRIISLIAAGKEEGAILALGGTDRRINGGRYIDPTIFVDVTRSMRIAREEIFGPVLSILTFESAEEAIALANHTAYGLSAGVWTRDISVAIQAARGIKAGTIWINTYLDGPAELPFGGYKESGIGREVGLAGVEDFMEIKTIQIRDAGYSPRWIGPRISPDSNDRSAG</sequence>
<accession>A0A158IBQ8</accession>
<dbReference type="InterPro" id="IPR016160">
    <property type="entry name" value="Ald_DH_CS_CYS"/>
</dbReference>
<dbReference type="PROSITE" id="PS00070">
    <property type="entry name" value="ALDEHYDE_DEHYDR_CYS"/>
    <property type="match status" value="1"/>
</dbReference>
<dbReference type="InterPro" id="IPR029510">
    <property type="entry name" value="Ald_DH_CS_GLU"/>
</dbReference>
<evidence type="ECO:0000256" key="1">
    <source>
        <dbReference type="ARBA" id="ARBA00009986"/>
    </source>
</evidence>
<dbReference type="Gene3D" id="3.40.309.10">
    <property type="entry name" value="Aldehyde Dehydrogenase, Chain A, domain 2"/>
    <property type="match status" value="1"/>
</dbReference>
<gene>
    <name evidence="7" type="ORF">AWB69_05691</name>
</gene>
<dbReference type="InterPro" id="IPR016161">
    <property type="entry name" value="Ald_DH/histidinol_DH"/>
</dbReference>
<reference evidence="7 8" key="1">
    <citation type="submission" date="2016-01" db="EMBL/GenBank/DDBJ databases">
        <authorList>
            <person name="Oliw E.H."/>
        </authorList>
    </citation>
    <scope>NUCLEOTIDE SEQUENCE [LARGE SCALE GENOMIC DNA]</scope>
    <source>
        <strain evidence="7">LMG 27134</strain>
    </source>
</reference>
<dbReference type="PANTHER" id="PTHR11699">
    <property type="entry name" value="ALDEHYDE DEHYDROGENASE-RELATED"/>
    <property type="match status" value="1"/>
</dbReference>
<dbReference type="SUPFAM" id="SSF53720">
    <property type="entry name" value="ALDH-like"/>
    <property type="match status" value="1"/>
</dbReference>
<dbReference type="InterPro" id="IPR016162">
    <property type="entry name" value="Ald_DH_N"/>
</dbReference>
<organism evidence="7 8">
    <name type="scientific">Caballeronia udeis</name>
    <dbReference type="NCBI Taxonomy" id="1232866"/>
    <lineage>
        <taxon>Bacteria</taxon>
        <taxon>Pseudomonadati</taxon>
        <taxon>Pseudomonadota</taxon>
        <taxon>Betaproteobacteria</taxon>
        <taxon>Burkholderiales</taxon>
        <taxon>Burkholderiaceae</taxon>
        <taxon>Caballeronia</taxon>
    </lineage>
</organism>
<dbReference type="FunFam" id="3.40.605.10:FF:000007">
    <property type="entry name" value="NAD/NADP-dependent betaine aldehyde dehydrogenase"/>
    <property type="match status" value="1"/>
</dbReference>
<dbReference type="GO" id="GO:0016620">
    <property type="term" value="F:oxidoreductase activity, acting on the aldehyde or oxo group of donors, NAD or NADP as acceptor"/>
    <property type="evidence" value="ECO:0007669"/>
    <property type="project" value="InterPro"/>
</dbReference>
<dbReference type="PROSITE" id="PS00687">
    <property type="entry name" value="ALDEHYDE_DEHYDR_GLU"/>
    <property type="match status" value="1"/>
</dbReference>